<evidence type="ECO:0000313" key="2">
    <source>
        <dbReference type="Proteomes" id="UP000252107"/>
    </source>
</evidence>
<dbReference type="Proteomes" id="UP000252107">
    <property type="component" value="Unassembled WGS sequence"/>
</dbReference>
<organism evidence="1 2">
    <name type="scientific">Nostoc minutum NIES-26</name>
    <dbReference type="NCBI Taxonomy" id="1844469"/>
    <lineage>
        <taxon>Bacteria</taxon>
        <taxon>Bacillati</taxon>
        <taxon>Cyanobacteriota</taxon>
        <taxon>Cyanophyceae</taxon>
        <taxon>Nostocales</taxon>
        <taxon>Nostocaceae</taxon>
        <taxon>Nostoc</taxon>
    </lineage>
</organism>
<evidence type="ECO:0000313" key="1">
    <source>
        <dbReference type="EMBL" id="RCJ39617.1"/>
    </source>
</evidence>
<dbReference type="AlphaFoldDB" id="A0A367RSR6"/>
<sequence>MALIPFLVPIRYLTDNPIFISASGMAIGHLLFWGKAINLNINYPAPLCDINLATLTLGAV</sequence>
<comment type="caution">
    <text evidence="1">The sequence shown here is derived from an EMBL/GenBank/DDBJ whole genome shotgun (WGS) entry which is preliminary data.</text>
</comment>
<keyword evidence="2" id="KW-1185">Reference proteome</keyword>
<protein>
    <submittedName>
        <fullName evidence="1">Uncharacterized protein</fullName>
    </submittedName>
</protein>
<reference evidence="1" key="1">
    <citation type="submission" date="2016-04" db="EMBL/GenBank/DDBJ databases">
        <authorList>
            <person name="Tabuchi Yagui T.R."/>
        </authorList>
    </citation>
    <scope>NUCLEOTIDE SEQUENCE [LARGE SCALE GENOMIC DNA]</scope>
    <source>
        <strain evidence="1">NIES-26</strain>
    </source>
</reference>
<dbReference type="EMBL" id="LXQD01000067">
    <property type="protein sequence ID" value="RCJ39617.1"/>
    <property type="molecule type" value="Genomic_DNA"/>
</dbReference>
<accession>A0A367RSR6</accession>
<gene>
    <name evidence="1" type="ORF">A6770_38550</name>
</gene>
<name>A0A367RSR6_9NOSO</name>
<proteinExistence type="predicted"/>